<reference evidence="8 9" key="1">
    <citation type="submission" date="2006-03" db="EMBL/GenBank/DDBJ databases">
        <authorList>
            <person name="Pinhassi J."/>
            <person name="Pedros-Alio C."/>
            <person name="Ferriera S."/>
            <person name="Johnson J."/>
            <person name="Kravitz S."/>
            <person name="Halpern A."/>
            <person name="Remington K."/>
            <person name="Beeson K."/>
            <person name="Tran B."/>
            <person name="Rogers Y.-H."/>
            <person name="Friedman R."/>
            <person name="Venter J.C."/>
        </authorList>
    </citation>
    <scope>NUCLEOTIDE SEQUENCE [LARGE SCALE GENOMIC DNA]</scope>
    <source>
        <strain evidence="8 9">RED65</strain>
    </source>
</reference>
<evidence type="ECO:0000256" key="3">
    <source>
        <dbReference type="ARBA" id="ARBA00005709"/>
    </source>
</evidence>
<gene>
    <name evidence="8" type="ORF">RED65_06508</name>
</gene>
<evidence type="ECO:0000313" key="9">
    <source>
        <dbReference type="Proteomes" id="UP000004263"/>
    </source>
</evidence>
<organism evidence="8 9">
    <name type="scientific">Bermanella marisrubri</name>
    <dbReference type="NCBI Taxonomy" id="207949"/>
    <lineage>
        <taxon>Bacteria</taxon>
        <taxon>Pseudomonadati</taxon>
        <taxon>Pseudomonadota</taxon>
        <taxon>Gammaproteobacteria</taxon>
        <taxon>Oceanospirillales</taxon>
        <taxon>Oceanospirillaceae</taxon>
        <taxon>Bermanella</taxon>
    </lineage>
</organism>
<accession>Q1N2Z4</accession>
<evidence type="ECO:0000259" key="7">
    <source>
        <dbReference type="Pfam" id="PF00700"/>
    </source>
</evidence>
<dbReference type="SUPFAM" id="SSF64518">
    <property type="entry name" value="Phase 1 flagellin"/>
    <property type="match status" value="1"/>
</dbReference>
<dbReference type="STRING" id="207949.RED65_06508"/>
<dbReference type="GO" id="GO:0005576">
    <property type="term" value="C:extracellular region"/>
    <property type="evidence" value="ECO:0007669"/>
    <property type="project" value="UniProtKB-SubCell"/>
</dbReference>
<feature type="domain" description="Flagellin N-terminal" evidence="6">
    <location>
        <begin position="3"/>
        <end position="138"/>
    </location>
</feature>
<dbReference type="Proteomes" id="UP000004263">
    <property type="component" value="Unassembled WGS sequence"/>
</dbReference>
<dbReference type="AlphaFoldDB" id="Q1N2Z4"/>
<dbReference type="OrthoDB" id="9768249at2"/>
<comment type="subcellular location">
    <subcellularLocation>
        <location evidence="1">Bacterial flagellum</location>
    </subcellularLocation>
    <subcellularLocation>
        <location evidence="2">Secreted</location>
    </subcellularLocation>
</comment>
<dbReference type="InterPro" id="IPR001029">
    <property type="entry name" value="Flagellin_N"/>
</dbReference>
<dbReference type="NCBIfam" id="TIGR02550">
    <property type="entry name" value="flagell_flgL"/>
    <property type="match status" value="1"/>
</dbReference>
<dbReference type="Pfam" id="PF00700">
    <property type="entry name" value="Flagellin_C"/>
    <property type="match status" value="1"/>
</dbReference>
<comment type="similarity">
    <text evidence="3">Belongs to the bacterial flagellin family.</text>
</comment>
<dbReference type="PANTHER" id="PTHR42792">
    <property type="entry name" value="FLAGELLIN"/>
    <property type="match status" value="1"/>
</dbReference>
<evidence type="ECO:0000256" key="4">
    <source>
        <dbReference type="ARBA" id="ARBA00022525"/>
    </source>
</evidence>
<dbReference type="GO" id="GO:0071973">
    <property type="term" value="P:bacterial-type flagellum-dependent cell motility"/>
    <property type="evidence" value="ECO:0007669"/>
    <property type="project" value="InterPro"/>
</dbReference>
<feature type="domain" description="Flagellin C-terminal" evidence="7">
    <location>
        <begin position="330"/>
        <end position="406"/>
    </location>
</feature>
<dbReference type="HOGENOM" id="CLU_024437_5_0_6"/>
<keyword evidence="4" id="KW-0964">Secreted</keyword>
<evidence type="ECO:0000259" key="6">
    <source>
        <dbReference type="Pfam" id="PF00669"/>
    </source>
</evidence>
<evidence type="ECO:0000256" key="5">
    <source>
        <dbReference type="ARBA" id="ARBA00023143"/>
    </source>
</evidence>
<sequence>MRISTMQQFNSGLRSILNNQESTQRTQQQISSGRRVLTPADDPIAATQILQLQQDISLRDQYEKNITSARNRLNLEDSILGGVIDNIDRIRELTVNAGNGSMTKEDRGYIASEIEERLDALVDLMNTKDASNTYIFGGFKGETVPFQERPGGGVTYQGDDGERFLEISNSTKIQTSDTGKNIFVDVQSAQNTFYTRDNERNLGTGFISNGFVMDQEAYDEFYPEDIVIRFNPDGFITPPGPNFSVLSQSDNRPIDGLAGVAYSPGTELVVKGAAFKIAGQPEQGDSFFVTSSPKQSLTDTVASLMEGLRTLEDNPEQSAQLDVLIENTLNNLDFAQTSVSEVRSEVGGRLNTVDNIESLHKDVDLVSQDILSQLQDVDFAEAVSRLSLESLLLEASQQSFAQINRLTLFNQL</sequence>
<keyword evidence="8" id="KW-0282">Flagellum</keyword>
<dbReference type="GO" id="GO:0005198">
    <property type="term" value="F:structural molecule activity"/>
    <property type="evidence" value="ECO:0007669"/>
    <property type="project" value="InterPro"/>
</dbReference>
<dbReference type="EMBL" id="AAQH01000006">
    <property type="protein sequence ID" value="EAT12525.1"/>
    <property type="molecule type" value="Genomic_DNA"/>
</dbReference>
<keyword evidence="9" id="KW-1185">Reference proteome</keyword>
<dbReference type="GO" id="GO:0009424">
    <property type="term" value="C:bacterial-type flagellum hook"/>
    <property type="evidence" value="ECO:0007669"/>
    <property type="project" value="InterPro"/>
</dbReference>
<proteinExistence type="inferred from homology"/>
<evidence type="ECO:0000256" key="2">
    <source>
        <dbReference type="ARBA" id="ARBA00004613"/>
    </source>
</evidence>
<keyword evidence="8" id="KW-0966">Cell projection</keyword>
<name>Q1N2Z4_9GAMM</name>
<keyword evidence="5" id="KW-0975">Bacterial flagellum</keyword>
<keyword evidence="8" id="KW-0969">Cilium</keyword>
<dbReference type="RefSeq" id="WP_007016126.1">
    <property type="nucleotide sequence ID" value="NZ_AAQH01000006.1"/>
</dbReference>
<dbReference type="Gene3D" id="1.20.1330.10">
    <property type="entry name" value="f41 fragment of flagellin, N-terminal domain"/>
    <property type="match status" value="2"/>
</dbReference>
<comment type="caution">
    <text evidence="8">The sequence shown here is derived from an EMBL/GenBank/DDBJ whole genome shotgun (WGS) entry which is preliminary data.</text>
</comment>
<dbReference type="InterPro" id="IPR001492">
    <property type="entry name" value="Flagellin"/>
</dbReference>
<dbReference type="InterPro" id="IPR046358">
    <property type="entry name" value="Flagellin_C"/>
</dbReference>
<dbReference type="PANTHER" id="PTHR42792:SF1">
    <property type="entry name" value="FLAGELLAR HOOK-ASSOCIATED PROTEIN 3"/>
    <property type="match status" value="1"/>
</dbReference>
<evidence type="ECO:0000256" key="1">
    <source>
        <dbReference type="ARBA" id="ARBA00004365"/>
    </source>
</evidence>
<protein>
    <submittedName>
        <fullName evidence="8">Flagellin and related hook-associated protein</fullName>
    </submittedName>
</protein>
<dbReference type="Pfam" id="PF00669">
    <property type="entry name" value="Flagellin_N"/>
    <property type="match status" value="1"/>
</dbReference>
<evidence type="ECO:0000313" key="8">
    <source>
        <dbReference type="EMBL" id="EAT12525.1"/>
    </source>
</evidence>
<dbReference type="InterPro" id="IPR013384">
    <property type="entry name" value="Flagell_FlgL"/>
</dbReference>